<reference evidence="3" key="2">
    <citation type="journal article" date="2013" name="Nat. Commun.">
        <title>Genome of the Chinese tree shrew.</title>
        <authorList>
            <person name="Fan Y."/>
            <person name="Huang Z.Y."/>
            <person name="Cao C.C."/>
            <person name="Chen C.S."/>
            <person name="Chen Y.X."/>
            <person name="Fan D.D."/>
            <person name="He J."/>
            <person name="Hou H.L."/>
            <person name="Hu L."/>
            <person name="Hu X.T."/>
            <person name="Jiang X.T."/>
            <person name="Lai R."/>
            <person name="Lang Y.S."/>
            <person name="Liang B."/>
            <person name="Liao S.G."/>
            <person name="Mu D."/>
            <person name="Ma Y.Y."/>
            <person name="Niu Y.Y."/>
            <person name="Sun X.Q."/>
            <person name="Xia J.Q."/>
            <person name="Xiao J."/>
            <person name="Xiong Z.Q."/>
            <person name="Xu L."/>
            <person name="Yang L."/>
            <person name="Zhang Y."/>
            <person name="Zhao W."/>
            <person name="Zhao X.D."/>
            <person name="Zheng Y.T."/>
            <person name="Zhou J.M."/>
            <person name="Zhu Y.B."/>
            <person name="Zhang G.J."/>
            <person name="Wang J."/>
            <person name="Yao Y.G."/>
        </authorList>
    </citation>
    <scope>NUCLEOTIDE SEQUENCE [LARGE SCALE GENOMIC DNA]</scope>
</reference>
<evidence type="ECO:0000313" key="2">
    <source>
        <dbReference type="EMBL" id="ELW67366.1"/>
    </source>
</evidence>
<dbReference type="EMBL" id="KB320618">
    <property type="protein sequence ID" value="ELW67366.1"/>
    <property type="molecule type" value="Genomic_DNA"/>
</dbReference>
<organism evidence="2 3">
    <name type="scientific">Tupaia chinensis</name>
    <name type="common">Chinese tree shrew</name>
    <name type="synonym">Tupaia belangeri chinensis</name>
    <dbReference type="NCBI Taxonomy" id="246437"/>
    <lineage>
        <taxon>Eukaryota</taxon>
        <taxon>Metazoa</taxon>
        <taxon>Chordata</taxon>
        <taxon>Craniata</taxon>
        <taxon>Vertebrata</taxon>
        <taxon>Euteleostomi</taxon>
        <taxon>Mammalia</taxon>
        <taxon>Eutheria</taxon>
        <taxon>Euarchontoglires</taxon>
        <taxon>Scandentia</taxon>
        <taxon>Tupaiidae</taxon>
        <taxon>Tupaia</taxon>
    </lineage>
</organism>
<evidence type="ECO:0000256" key="1">
    <source>
        <dbReference type="SAM" id="MobiDB-lite"/>
    </source>
</evidence>
<proteinExistence type="predicted"/>
<keyword evidence="3" id="KW-1185">Reference proteome</keyword>
<reference evidence="3" key="1">
    <citation type="submission" date="2012-07" db="EMBL/GenBank/DDBJ databases">
        <title>Genome of the Chinese tree shrew, a rising model animal genetically related to primates.</title>
        <authorList>
            <person name="Zhang G."/>
            <person name="Fan Y."/>
            <person name="Yao Y."/>
            <person name="Huang Z."/>
        </authorList>
    </citation>
    <scope>NUCLEOTIDE SEQUENCE [LARGE SCALE GENOMIC DNA]</scope>
</reference>
<sequence>MGQLLAETHEDPASCSLYPQPPKEFLKRQEGTRPRGCPQHSRADLSYVGPARALQSSDWHELPGPPKKVASVPFGKTESLKLLFAGFRHLRLGALRWSGQQTYSALCQIGRTPGGGREKRPPSGSSVREEKRELTGEGKEEGGEAVAERAILPPLPLWASLSIKTTLRGSPLE</sequence>
<evidence type="ECO:0000313" key="3">
    <source>
        <dbReference type="Proteomes" id="UP000011518"/>
    </source>
</evidence>
<feature type="region of interest" description="Disordered" evidence="1">
    <location>
        <begin position="1"/>
        <end position="21"/>
    </location>
</feature>
<gene>
    <name evidence="2" type="ORF">TREES_T100000374</name>
</gene>
<dbReference type="Proteomes" id="UP000011518">
    <property type="component" value="Unassembled WGS sequence"/>
</dbReference>
<dbReference type="AlphaFoldDB" id="L9KX22"/>
<dbReference type="InParanoid" id="L9KX22"/>
<feature type="region of interest" description="Disordered" evidence="1">
    <location>
        <begin position="109"/>
        <end position="146"/>
    </location>
</feature>
<feature type="compositionally biased region" description="Basic and acidic residues" evidence="1">
    <location>
        <begin position="116"/>
        <end position="142"/>
    </location>
</feature>
<accession>L9KX22</accession>
<name>L9KX22_TUPCH</name>
<protein>
    <submittedName>
        <fullName evidence="2">Uncharacterized protein</fullName>
    </submittedName>
</protein>